<evidence type="ECO:0000256" key="2">
    <source>
        <dbReference type="SAM" id="SignalP"/>
    </source>
</evidence>
<protein>
    <recommendedName>
        <fullName evidence="5">Porin</fullName>
    </recommendedName>
</protein>
<dbReference type="OrthoDB" id="314926at2"/>
<dbReference type="AlphaFoldDB" id="A0A4R9H077"/>
<feature type="region of interest" description="Disordered" evidence="1">
    <location>
        <begin position="72"/>
        <end position="122"/>
    </location>
</feature>
<organism evidence="3 4">
    <name type="scientific">Leptospira andrefontaineae</name>
    <dbReference type="NCBI Taxonomy" id="2484976"/>
    <lineage>
        <taxon>Bacteria</taxon>
        <taxon>Pseudomonadati</taxon>
        <taxon>Spirochaetota</taxon>
        <taxon>Spirochaetia</taxon>
        <taxon>Leptospirales</taxon>
        <taxon>Leptospiraceae</taxon>
        <taxon>Leptospira</taxon>
    </lineage>
</organism>
<keyword evidence="2" id="KW-0732">Signal</keyword>
<feature type="compositionally biased region" description="Basic and acidic residues" evidence="1">
    <location>
        <begin position="72"/>
        <end position="86"/>
    </location>
</feature>
<feature type="compositionally biased region" description="Basic and acidic residues" evidence="1">
    <location>
        <begin position="96"/>
        <end position="122"/>
    </location>
</feature>
<reference evidence="3" key="1">
    <citation type="journal article" date="2019" name="PLoS Negl. Trop. Dis.">
        <title>Revisiting the worldwide diversity of Leptospira species in the environment.</title>
        <authorList>
            <person name="Vincent A.T."/>
            <person name="Schiettekatte O."/>
            <person name="Bourhy P."/>
            <person name="Veyrier F.J."/>
            <person name="Picardeau M."/>
        </authorList>
    </citation>
    <scope>NUCLEOTIDE SEQUENCE [LARGE SCALE GENOMIC DNA]</scope>
    <source>
        <strain evidence="3">201800301</strain>
    </source>
</reference>
<name>A0A4R9H077_9LEPT</name>
<feature type="chain" id="PRO_5020273105" description="Porin" evidence="2">
    <location>
        <begin position="27"/>
        <end position="443"/>
    </location>
</feature>
<gene>
    <name evidence="3" type="ORF">EHO65_14340</name>
</gene>
<comment type="caution">
    <text evidence="3">The sequence shown here is derived from an EMBL/GenBank/DDBJ whole genome shotgun (WGS) entry which is preliminary data.</text>
</comment>
<evidence type="ECO:0008006" key="5">
    <source>
        <dbReference type="Google" id="ProtNLM"/>
    </source>
</evidence>
<evidence type="ECO:0000313" key="3">
    <source>
        <dbReference type="EMBL" id="TGK37690.1"/>
    </source>
</evidence>
<sequence>MRRLKNKIRAAIFFGCMILALTSVHPNDQVIYMKDGRVITAEIVSQTAFDMVIKLQDGSTKKISKQDVKRVAFKEAKTPEPKDKTPAEPPTPTPEEIAKQQEEDSKKQAALDEKAEKRKKQIEEAKRNRIDISLGAGSGTVNFQGANFYDNVIAVGSSLGQDSGKFEFPIEPKPKSGKARSFEIRYSWNRFVGEVGASSITSTATQNIIGVDGPTSGTFPKLINGNYDVSMKHVYGNFSYSVYPHPKYDIRPVIGYHQFWTKTENSNAIAFGAGVAPLFTDQYFGTDPTSIAEGLKGYSYGVQYDIKFEKFEIRTGLHILQMKGFGTYDRQLNAYAPVSNQTQSEDIDVYNKWVAKGAIIDLKFLYPWKYGVSFWMGLNSMSWKYTMSETALAVGNADSSGVDPQSYILGKLLFESLIGPGSLKETKATTIQIGATYSYDFNK</sequence>
<dbReference type="NCBIfam" id="NF047433">
    <property type="entry name" value="Lepto_7_Nterm"/>
    <property type="match status" value="1"/>
</dbReference>
<proteinExistence type="predicted"/>
<evidence type="ECO:0000256" key="1">
    <source>
        <dbReference type="SAM" id="MobiDB-lite"/>
    </source>
</evidence>
<accession>A0A4R9H077</accession>
<evidence type="ECO:0000313" key="4">
    <source>
        <dbReference type="Proteomes" id="UP000298097"/>
    </source>
</evidence>
<dbReference type="EMBL" id="RQEY01000019">
    <property type="protein sequence ID" value="TGK37690.1"/>
    <property type="molecule type" value="Genomic_DNA"/>
</dbReference>
<feature type="signal peptide" evidence="2">
    <location>
        <begin position="1"/>
        <end position="26"/>
    </location>
</feature>
<dbReference type="Proteomes" id="UP000298097">
    <property type="component" value="Unassembled WGS sequence"/>
</dbReference>
<keyword evidence="4" id="KW-1185">Reference proteome</keyword>